<keyword evidence="2" id="KW-0378">Hydrolase</keyword>
<accession>A0ABW0XIK1</accession>
<dbReference type="Proteomes" id="UP001596183">
    <property type="component" value="Unassembled WGS sequence"/>
</dbReference>
<comment type="caution">
    <text evidence="2">The sequence shown here is derived from an EMBL/GenBank/DDBJ whole genome shotgun (WGS) entry which is preliminary data.</text>
</comment>
<gene>
    <name evidence="2" type="ORF">ACFP2V_09320</name>
</gene>
<dbReference type="InterPro" id="IPR000639">
    <property type="entry name" value="Epox_hydrolase-like"/>
</dbReference>
<dbReference type="PANTHER" id="PTHR43689">
    <property type="entry name" value="HYDROLASE"/>
    <property type="match status" value="1"/>
</dbReference>
<dbReference type="SUPFAM" id="SSF53474">
    <property type="entry name" value="alpha/beta-Hydrolases"/>
    <property type="match status" value="1"/>
</dbReference>
<evidence type="ECO:0000313" key="3">
    <source>
        <dbReference type="Proteomes" id="UP001596183"/>
    </source>
</evidence>
<dbReference type="Pfam" id="PF00561">
    <property type="entry name" value="Abhydrolase_1"/>
    <property type="match status" value="1"/>
</dbReference>
<dbReference type="RefSeq" id="WP_381208313.1">
    <property type="nucleotide sequence ID" value="NZ_JBHSPC010000023.1"/>
</dbReference>
<dbReference type="InterPro" id="IPR000073">
    <property type="entry name" value="AB_hydrolase_1"/>
</dbReference>
<organism evidence="2 3">
    <name type="scientific">Streptomyces incanus</name>
    <dbReference type="NCBI Taxonomy" id="887453"/>
    <lineage>
        <taxon>Bacteria</taxon>
        <taxon>Bacillati</taxon>
        <taxon>Actinomycetota</taxon>
        <taxon>Actinomycetes</taxon>
        <taxon>Kitasatosporales</taxon>
        <taxon>Streptomycetaceae</taxon>
        <taxon>Streptomyces</taxon>
    </lineage>
</organism>
<dbReference type="EMBL" id="JBHSPC010000023">
    <property type="protein sequence ID" value="MFC5670303.1"/>
    <property type="molecule type" value="Genomic_DNA"/>
</dbReference>
<dbReference type="InterPro" id="IPR029058">
    <property type="entry name" value="AB_hydrolase_fold"/>
</dbReference>
<protein>
    <submittedName>
        <fullName evidence="2">Alpha/beta fold hydrolase</fullName>
    </submittedName>
</protein>
<name>A0ABW0XIK1_9ACTN</name>
<dbReference type="PRINTS" id="PR00412">
    <property type="entry name" value="EPOXHYDRLASE"/>
</dbReference>
<sequence>MSDYRKKTWLPVIMDGFVVISPVPEPSMRTALTTAQVSLTTQRHGSSSPPPERVEERTLTFEGFTYGCRIVHQSAPRTAPLLLLGGSSQNRHSWQGHEKWLAPLCTVITVDLPGYGSADFLPAHYGIDFLAAAVQHMLAETGMPPVNLFGGCFGEVVGLRFAQLHPESVRRIVFCGAAMRLPEIYTDAVPRLSQALERGEIEAAAGGLVELFMSNPGAGQVRKHAAVARLLHHQFMNQTPDELKKAVEHNTRLVAHGCYEPLPVPDVPALVFTGEYDTLCTPQMGRELAATIPAARFTTVKEADHLVTVERRQESSELIGRFCTDRPIDDLPYCTPVESPGAGLACATAHR</sequence>
<dbReference type="GO" id="GO:0016787">
    <property type="term" value="F:hydrolase activity"/>
    <property type="evidence" value="ECO:0007669"/>
    <property type="project" value="UniProtKB-KW"/>
</dbReference>
<evidence type="ECO:0000259" key="1">
    <source>
        <dbReference type="Pfam" id="PF00561"/>
    </source>
</evidence>
<evidence type="ECO:0000313" key="2">
    <source>
        <dbReference type="EMBL" id="MFC5670303.1"/>
    </source>
</evidence>
<proteinExistence type="predicted"/>
<reference evidence="3" key="1">
    <citation type="journal article" date="2019" name="Int. J. Syst. Evol. Microbiol.">
        <title>The Global Catalogue of Microorganisms (GCM) 10K type strain sequencing project: providing services to taxonomists for standard genome sequencing and annotation.</title>
        <authorList>
            <consortium name="The Broad Institute Genomics Platform"/>
            <consortium name="The Broad Institute Genome Sequencing Center for Infectious Disease"/>
            <person name="Wu L."/>
            <person name="Ma J."/>
        </authorList>
    </citation>
    <scope>NUCLEOTIDE SEQUENCE [LARGE SCALE GENOMIC DNA]</scope>
    <source>
        <strain evidence="3">JCM 13852</strain>
    </source>
</reference>
<feature type="domain" description="AB hydrolase-1" evidence="1">
    <location>
        <begin position="80"/>
        <end position="183"/>
    </location>
</feature>
<dbReference type="Gene3D" id="3.40.50.1820">
    <property type="entry name" value="alpha/beta hydrolase"/>
    <property type="match status" value="1"/>
</dbReference>
<keyword evidence="3" id="KW-1185">Reference proteome</keyword>
<dbReference type="PANTHER" id="PTHR43689:SF8">
    <property type="entry name" value="ALPHA_BETA-HYDROLASES SUPERFAMILY PROTEIN"/>
    <property type="match status" value="1"/>
</dbReference>